<dbReference type="RefSeq" id="WP_307247996.1">
    <property type="nucleotide sequence ID" value="NZ_JAUSUZ010000001.1"/>
</dbReference>
<accession>A0AAE3W7M7</accession>
<dbReference type="EMBL" id="JAUSUZ010000001">
    <property type="protein sequence ID" value="MDQ0371318.1"/>
    <property type="molecule type" value="Genomic_DNA"/>
</dbReference>
<evidence type="ECO:0000313" key="2">
    <source>
        <dbReference type="Proteomes" id="UP001240236"/>
    </source>
</evidence>
<proteinExistence type="predicted"/>
<protein>
    <recommendedName>
        <fullName evidence="3">Winged helix DNA-binding domain-containing protein</fullName>
    </recommendedName>
</protein>
<dbReference type="InterPro" id="IPR009351">
    <property type="entry name" value="AlkZ-like"/>
</dbReference>
<dbReference type="PANTHER" id="PTHR38479">
    <property type="entry name" value="LMO0824 PROTEIN"/>
    <property type="match status" value="1"/>
</dbReference>
<evidence type="ECO:0008006" key="3">
    <source>
        <dbReference type="Google" id="ProtNLM"/>
    </source>
</evidence>
<dbReference type="AlphaFoldDB" id="A0AAE3W7M7"/>
<dbReference type="Proteomes" id="UP001240236">
    <property type="component" value="Unassembled WGS sequence"/>
</dbReference>
<keyword evidence="2" id="KW-1185">Reference proteome</keyword>
<evidence type="ECO:0000313" key="1">
    <source>
        <dbReference type="EMBL" id="MDQ0371318.1"/>
    </source>
</evidence>
<organism evidence="1 2">
    <name type="scientific">Catenuloplanes indicus</name>
    <dbReference type="NCBI Taxonomy" id="137267"/>
    <lineage>
        <taxon>Bacteria</taxon>
        <taxon>Bacillati</taxon>
        <taxon>Actinomycetota</taxon>
        <taxon>Actinomycetes</taxon>
        <taxon>Micromonosporales</taxon>
        <taxon>Micromonosporaceae</taxon>
        <taxon>Catenuloplanes</taxon>
    </lineage>
</organism>
<comment type="caution">
    <text evidence="1">The sequence shown here is derived from an EMBL/GenBank/DDBJ whole genome shotgun (WGS) entry which is preliminary data.</text>
</comment>
<name>A0AAE3W7M7_9ACTN</name>
<sequence length="367" mass="39518">MEVTREQVLGFRVRAQQLDRAVGTGAVEDTALLDYGAQDTGPDGALWALHTRGVDTARIAEDALSMLWTLRGGPHLYRRADLAQVAAAVAPFDDEDAGKRIYDAAKPLRQAGIGNLEGLDQVAAQLRKIVSKPTVKGDVSGRLAAVLDAPHLRFCKPCGVTHAWEMPFRLAAVRAGLELQPGTSPPVLQPIPGFRVSSTVAPRFDVIRAYLRLLGPAVPKQVAAFLDAPVKTVAARWPSDVTEVVVAGQKRSILTADLDALTAGPATDVTRLLGPYDLFVQAKDRELLVADPARAKAIWPVLGRPGVVLVDGDLLGTWRPRKQGKKFQVAVDLWAPVPPDQRKAVEEQAERLASFRGVPLTGVMITD</sequence>
<dbReference type="PANTHER" id="PTHR38479:SF2">
    <property type="entry name" value="WINGED HELIX DNA-BINDING DOMAIN-CONTAINING PROTEIN"/>
    <property type="match status" value="1"/>
</dbReference>
<reference evidence="1 2" key="1">
    <citation type="submission" date="2023-07" db="EMBL/GenBank/DDBJ databases">
        <title>Sequencing the genomes of 1000 actinobacteria strains.</title>
        <authorList>
            <person name="Klenk H.-P."/>
        </authorList>
    </citation>
    <scope>NUCLEOTIDE SEQUENCE [LARGE SCALE GENOMIC DNA]</scope>
    <source>
        <strain evidence="1 2">DSM 44709</strain>
    </source>
</reference>
<dbReference type="Pfam" id="PF06224">
    <property type="entry name" value="AlkZ-like"/>
    <property type="match status" value="1"/>
</dbReference>
<gene>
    <name evidence="1" type="ORF">J2S42_007987</name>
</gene>